<dbReference type="EMBL" id="JAYMGO010000015">
    <property type="protein sequence ID" value="KAL1260623.1"/>
    <property type="molecule type" value="Genomic_DNA"/>
</dbReference>
<comment type="caution">
    <text evidence="1">The sequence shown here is derived from an EMBL/GenBank/DDBJ whole genome shotgun (WGS) entry which is preliminary data.</text>
</comment>
<evidence type="ECO:0000313" key="1">
    <source>
        <dbReference type="EMBL" id="KAL1260623.1"/>
    </source>
</evidence>
<protein>
    <submittedName>
        <fullName evidence="1">Uncharacterized protein</fullName>
    </submittedName>
</protein>
<dbReference type="Proteomes" id="UP001558613">
    <property type="component" value="Unassembled WGS sequence"/>
</dbReference>
<keyword evidence="2" id="KW-1185">Reference proteome</keyword>
<gene>
    <name evidence="1" type="ORF">QQF64_008450</name>
</gene>
<sequence length="89" mass="10003">MPTQTALQCFDSFFLVISASDDELAFGSVLSPSRGHTDPYSALLHNSVTGQRMISSDDLHCQCIFFQTMKVKGRRSFRLTSPFVFHRGK</sequence>
<name>A0ABR3M665_9TELE</name>
<reference evidence="1 2" key="1">
    <citation type="submission" date="2023-09" db="EMBL/GenBank/DDBJ databases">
        <authorList>
            <person name="Wang M."/>
        </authorList>
    </citation>
    <scope>NUCLEOTIDE SEQUENCE [LARGE SCALE GENOMIC DNA]</scope>
    <source>
        <strain evidence="1">GT-2023</strain>
        <tissue evidence="1">Liver</tissue>
    </source>
</reference>
<evidence type="ECO:0000313" key="2">
    <source>
        <dbReference type="Proteomes" id="UP001558613"/>
    </source>
</evidence>
<accession>A0ABR3M665</accession>
<organism evidence="1 2">
    <name type="scientific">Cirrhinus molitorella</name>
    <name type="common">mud carp</name>
    <dbReference type="NCBI Taxonomy" id="172907"/>
    <lineage>
        <taxon>Eukaryota</taxon>
        <taxon>Metazoa</taxon>
        <taxon>Chordata</taxon>
        <taxon>Craniata</taxon>
        <taxon>Vertebrata</taxon>
        <taxon>Euteleostomi</taxon>
        <taxon>Actinopterygii</taxon>
        <taxon>Neopterygii</taxon>
        <taxon>Teleostei</taxon>
        <taxon>Ostariophysi</taxon>
        <taxon>Cypriniformes</taxon>
        <taxon>Cyprinidae</taxon>
        <taxon>Labeoninae</taxon>
        <taxon>Labeonini</taxon>
        <taxon>Cirrhinus</taxon>
    </lineage>
</organism>
<proteinExistence type="predicted"/>